<keyword evidence="2" id="KW-1185">Reference proteome</keyword>
<dbReference type="RefSeq" id="WP_099276307.1">
    <property type="nucleotide sequence ID" value="NZ_KZ304956.1"/>
</dbReference>
<dbReference type="EMBL" id="NQWH01000010">
    <property type="protein sequence ID" value="PHP28013.1"/>
    <property type="molecule type" value="Genomic_DNA"/>
</dbReference>
<evidence type="ECO:0000313" key="2">
    <source>
        <dbReference type="Proteomes" id="UP000221860"/>
    </source>
</evidence>
<accession>A0A2G1MGY4</accession>
<protein>
    <submittedName>
        <fullName evidence="1">Uncharacterized protein</fullName>
    </submittedName>
</protein>
<gene>
    <name evidence="1" type="ORF">CJ301_08495</name>
</gene>
<reference evidence="1 2" key="1">
    <citation type="submission" date="2017-08" db="EMBL/GenBank/DDBJ databases">
        <title>Draft Genome Sequence of Loktanella cinnabarina Strain XM1, Isolated from Coastal Surface Water.</title>
        <authorList>
            <person name="Ma R."/>
            <person name="Wang J."/>
            <person name="Wang Q."/>
            <person name="Ma Z."/>
            <person name="Li J."/>
            <person name="Chen L."/>
        </authorList>
    </citation>
    <scope>NUCLEOTIDE SEQUENCE [LARGE SCALE GENOMIC DNA]</scope>
    <source>
        <strain evidence="1 2">XM1</strain>
    </source>
</reference>
<sequence>MAERARHPIDRAALAAMIETSVTYALTPARADDVRNSLRARLREVLLRLGDPKDEPLAEPIELVRVQAGRVAHGAPGIKPHQADEMLRSALLMLYAGRSDAAQERLTGGL</sequence>
<organism evidence="1 2">
    <name type="scientific">Limimaricola cinnabarinus</name>
    <dbReference type="NCBI Taxonomy" id="1125964"/>
    <lineage>
        <taxon>Bacteria</taxon>
        <taxon>Pseudomonadati</taxon>
        <taxon>Pseudomonadota</taxon>
        <taxon>Alphaproteobacteria</taxon>
        <taxon>Rhodobacterales</taxon>
        <taxon>Paracoccaceae</taxon>
        <taxon>Limimaricola</taxon>
    </lineage>
</organism>
<name>A0A2G1MGY4_9RHOB</name>
<dbReference type="Proteomes" id="UP000221860">
    <property type="component" value="Unassembled WGS sequence"/>
</dbReference>
<proteinExistence type="predicted"/>
<comment type="caution">
    <text evidence="1">The sequence shown here is derived from an EMBL/GenBank/DDBJ whole genome shotgun (WGS) entry which is preliminary data.</text>
</comment>
<dbReference type="OrthoDB" id="7860789at2"/>
<dbReference type="AlphaFoldDB" id="A0A2G1MGY4"/>
<evidence type="ECO:0000313" key="1">
    <source>
        <dbReference type="EMBL" id="PHP28013.1"/>
    </source>
</evidence>